<protein>
    <recommendedName>
        <fullName evidence="8">Glutamate-1-semialdehyde 2,1-aminomutase</fullName>
        <shortName evidence="8">GSA</shortName>
        <ecNumber evidence="8">5.4.3.8</ecNumber>
    </recommendedName>
    <alternativeName>
        <fullName evidence="8">Glutamate-1-semialdehyde aminotransferase</fullName>
        <shortName evidence="8">GSA-AT</shortName>
    </alternativeName>
</protein>
<dbReference type="PROSITE" id="PS00600">
    <property type="entry name" value="AA_TRANSFER_CLASS_3"/>
    <property type="match status" value="1"/>
</dbReference>
<comment type="cofactor">
    <cofactor evidence="2 8">
        <name>pyridoxal 5'-phosphate</name>
        <dbReference type="ChEBI" id="CHEBI:597326"/>
    </cofactor>
</comment>
<dbReference type="GO" id="GO:0042286">
    <property type="term" value="F:glutamate-1-semialdehyde 2,1-aminomutase activity"/>
    <property type="evidence" value="ECO:0007669"/>
    <property type="project" value="UniProtKB-UniRule"/>
</dbReference>
<comment type="subunit">
    <text evidence="8">Homodimer.</text>
</comment>
<keyword evidence="7 8" id="KW-0627">Porphyrin biosynthesis</keyword>
<keyword evidence="6 8" id="KW-0413">Isomerase</keyword>
<dbReference type="InterPro" id="IPR004639">
    <property type="entry name" value="4pyrrol_synth_GluAld_NH2Trfase"/>
</dbReference>
<accession>A0A2W5B113</accession>
<dbReference type="InterPro" id="IPR015421">
    <property type="entry name" value="PyrdxlP-dep_Trfase_major"/>
</dbReference>
<sequence>MASTNTNVNAAAEERHHESAAAMERARRFIPGGVNSPVRAFGSVGGTSPFITSASGSQLQDADGLSYVDLVCSWGPMIHGHAHPEIVEAVKSTASRGLSFGAPTSLEVDLAEEIVNRTSVEKVRLVNSGTEATMSAVRLARGFTGRDKILKFEGCYHGHVDSLLVAAGSGVATFGLPDSPGITKAAASDTVVVPYRDIEAVKKAFAENEGQIAAIITEATPGNMGTVSSITTDGTSFNAQLKEIAHANGALLIVDEVMTGFRVGYQGWFGKDGVAGDLTTFGKVVSGGLPAAAFGGRAEIMDHLAPVGPVYQAGTLSGNPVAMASGLASLKLADEEAYRTLDANAERLIGLITEALDRESVEHHIQRAGTMFSVRFADGEGTNFEEMKAAETFRYPAFFHELLDNGIFAPPSVFETWFVSTALTDADFERFEAALVPAAKAAAAAEA</sequence>
<dbReference type="GO" id="GO:0005737">
    <property type="term" value="C:cytoplasm"/>
    <property type="evidence" value="ECO:0007669"/>
    <property type="project" value="UniProtKB-SubCell"/>
</dbReference>
<dbReference type="GO" id="GO:0030170">
    <property type="term" value="F:pyridoxal phosphate binding"/>
    <property type="evidence" value="ECO:0007669"/>
    <property type="project" value="InterPro"/>
</dbReference>
<comment type="subcellular location">
    <subcellularLocation>
        <location evidence="8">Cytoplasm</location>
    </subcellularLocation>
</comment>
<evidence type="ECO:0000256" key="3">
    <source>
        <dbReference type="ARBA" id="ARBA00004819"/>
    </source>
</evidence>
<evidence type="ECO:0000256" key="7">
    <source>
        <dbReference type="ARBA" id="ARBA00023244"/>
    </source>
</evidence>
<dbReference type="HAMAP" id="MF_00375">
    <property type="entry name" value="HemL_aminotrans_3"/>
    <property type="match status" value="1"/>
</dbReference>
<dbReference type="InterPro" id="IPR015424">
    <property type="entry name" value="PyrdxlP-dep_Trfase"/>
</dbReference>
<evidence type="ECO:0000256" key="4">
    <source>
        <dbReference type="ARBA" id="ARBA00008981"/>
    </source>
</evidence>
<dbReference type="InterPro" id="IPR005814">
    <property type="entry name" value="Aminotrans_3"/>
</dbReference>
<evidence type="ECO:0000313" key="9">
    <source>
        <dbReference type="EMBL" id="PZP00485.1"/>
    </source>
</evidence>
<dbReference type="Gene3D" id="3.40.640.10">
    <property type="entry name" value="Type I PLP-dependent aspartate aminotransferase-like (Major domain)"/>
    <property type="match status" value="1"/>
</dbReference>
<evidence type="ECO:0000256" key="8">
    <source>
        <dbReference type="HAMAP-Rule" id="MF_00375"/>
    </source>
</evidence>
<keyword evidence="8" id="KW-0963">Cytoplasm</keyword>
<comment type="pathway">
    <text evidence="3">Porphyrin-containing compound metabolism; protoporphyrin-IX biosynthesis; 5-aminolevulinate from L-glutamyl-tRNA(Glu): step 2/2.</text>
</comment>
<dbReference type="FunFam" id="3.40.640.10:FF:000021">
    <property type="entry name" value="Glutamate-1-semialdehyde 2,1-aminomutase"/>
    <property type="match status" value="1"/>
</dbReference>
<dbReference type="Proteomes" id="UP000249451">
    <property type="component" value="Unassembled WGS sequence"/>
</dbReference>
<evidence type="ECO:0000256" key="1">
    <source>
        <dbReference type="ARBA" id="ARBA00001579"/>
    </source>
</evidence>
<comment type="caution">
    <text evidence="9">The sequence shown here is derived from an EMBL/GenBank/DDBJ whole genome shotgun (WGS) entry which is preliminary data.</text>
</comment>
<dbReference type="InterPro" id="IPR049704">
    <property type="entry name" value="Aminotrans_3_PPA_site"/>
</dbReference>
<dbReference type="AlphaFoldDB" id="A0A2W5B113"/>
<dbReference type="EMBL" id="QFNY01000127">
    <property type="protein sequence ID" value="PZP00485.1"/>
    <property type="molecule type" value="Genomic_DNA"/>
</dbReference>
<dbReference type="Gene3D" id="3.90.1150.10">
    <property type="entry name" value="Aspartate Aminotransferase, domain 1"/>
    <property type="match status" value="1"/>
</dbReference>
<dbReference type="PANTHER" id="PTHR43713:SF3">
    <property type="entry name" value="GLUTAMATE-1-SEMIALDEHYDE 2,1-AMINOMUTASE 1, CHLOROPLASTIC-RELATED"/>
    <property type="match status" value="1"/>
</dbReference>
<evidence type="ECO:0000256" key="5">
    <source>
        <dbReference type="ARBA" id="ARBA00022898"/>
    </source>
</evidence>
<comment type="similarity">
    <text evidence="4 8">Belongs to the class-III pyridoxal-phosphate-dependent aminotransferase family. HemL subfamily.</text>
</comment>
<name>A0A2W5B113_9CORY</name>
<dbReference type="EC" id="5.4.3.8" evidence="8"/>
<dbReference type="GO" id="GO:0008483">
    <property type="term" value="F:transaminase activity"/>
    <property type="evidence" value="ECO:0007669"/>
    <property type="project" value="InterPro"/>
</dbReference>
<evidence type="ECO:0000256" key="6">
    <source>
        <dbReference type="ARBA" id="ARBA00023235"/>
    </source>
</evidence>
<dbReference type="GO" id="GO:0006782">
    <property type="term" value="P:protoporphyrinogen IX biosynthetic process"/>
    <property type="evidence" value="ECO:0007669"/>
    <property type="project" value="UniProtKB-UniRule"/>
</dbReference>
<evidence type="ECO:0000256" key="2">
    <source>
        <dbReference type="ARBA" id="ARBA00001933"/>
    </source>
</evidence>
<proteinExistence type="inferred from homology"/>
<reference evidence="9 10" key="1">
    <citation type="submission" date="2017-11" db="EMBL/GenBank/DDBJ databases">
        <title>Infants hospitalized years apart are colonized by the same room-sourced microbial strains.</title>
        <authorList>
            <person name="Brooks B."/>
            <person name="Olm M.R."/>
            <person name="Firek B.A."/>
            <person name="Baker R."/>
            <person name="Thomas B.C."/>
            <person name="Morowitz M.J."/>
            <person name="Banfield J.F."/>
        </authorList>
    </citation>
    <scope>NUCLEOTIDE SEQUENCE [LARGE SCALE GENOMIC DNA]</scope>
    <source>
        <strain evidence="9">S2_012_000_R3_87</strain>
    </source>
</reference>
<dbReference type="CDD" id="cd00610">
    <property type="entry name" value="OAT_like"/>
    <property type="match status" value="1"/>
</dbReference>
<feature type="modified residue" description="N6-(pyridoxal phosphate)lysine" evidence="8">
    <location>
        <position position="283"/>
    </location>
</feature>
<dbReference type="NCBIfam" id="NF000818">
    <property type="entry name" value="PRK00062.1"/>
    <property type="match status" value="1"/>
</dbReference>
<gene>
    <name evidence="8 9" type="primary">hemL</name>
    <name evidence="9" type="ORF">DI609_06260</name>
</gene>
<keyword evidence="5 8" id="KW-0663">Pyridoxal phosphate</keyword>
<comment type="catalytic activity">
    <reaction evidence="1 8">
        <text>(S)-4-amino-5-oxopentanoate = 5-aminolevulinate</text>
        <dbReference type="Rhea" id="RHEA:14265"/>
        <dbReference type="ChEBI" id="CHEBI:57501"/>
        <dbReference type="ChEBI" id="CHEBI:356416"/>
        <dbReference type="EC" id="5.4.3.8"/>
    </reaction>
</comment>
<organism evidence="9 10">
    <name type="scientific">Corynebacterium urealyticum</name>
    <dbReference type="NCBI Taxonomy" id="43771"/>
    <lineage>
        <taxon>Bacteria</taxon>
        <taxon>Bacillati</taxon>
        <taxon>Actinomycetota</taxon>
        <taxon>Actinomycetes</taxon>
        <taxon>Mycobacteriales</taxon>
        <taxon>Corynebacteriaceae</taxon>
        <taxon>Corynebacterium</taxon>
    </lineage>
</organism>
<evidence type="ECO:0000313" key="10">
    <source>
        <dbReference type="Proteomes" id="UP000249451"/>
    </source>
</evidence>
<dbReference type="SUPFAM" id="SSF53383">
    <property type="entry name" value="PLP-dependent transferases"/>
    <property type="match status" value="1"/>
</dbReference>
<dbReference type="NCBIfam" id="TIGR00713">
    <property type="entry name" value="hemL"/>
    <property type="match status" value="1"/>
</dbReference>
<dbReference type="InterPro" id="IPR015422">
    <property type="entry name" value="PyrdxlP-dep_Trfase_small"/>
</dbReference>
<dbReference type="Pfam" id="PF00202">
    <property type="entry name" value="Aminotran_3"/>
    <property type="match status" value="1"/>
</dbReference>
<dbReference type="UniPathway" id="UPA00251">
    <property type="reaction ID" value="UER00317"/>
</dbReference>
<dbReference type="PANTHER" id="PTHR43713">
    <property type="entry name" value="GLUTAMATE-1-SEMIALDEHYDE 2,1-AMINOMUTASE"/>
    <property type="match status" value="1"/>
</dbReference>